<accession>A0A1X6Z289</accession>
<keyword evidence="1" id="KW-0560">Oxidoreductase</keyword>
<proteinExistence type="predicted"/>
<sequence>MFLLKRQSVHYPYTNKVVGYVPAGTTEHARKTFEIAASCTPKITRNERNQILQRAGELIWEKREFLAKWLTLELGICHQHAIYEIRRAGCLPIRRCRGAER</sequence>
<evidence type="ECO:0000256" key="1">
    <source>
        <dbReference type="ARBA" id="ARBA00023002"/>
    </source>
</evidence>
<name>A0A1X6Z289_9RHOB</name>
<dbReference type="Pfam" id="PF00171">
    <property type="entry name" value="Aldedh"/>
    <property type="match status" value="1"/>
</dbReference>
<dbReference type="Proteomes" id="UP000193778">
    <property type="component" value="Unassembled WGS sequence"/>
</dbReference>
<dbReference type="InterPro" id="IPR016162">
    <property type="entry name" value="Ald_DH_N"/>
</dbReference>
<evidence type="ECO:0000313" key="4">
    <source>
        <dbReference type="Proteomes" id="UP000193778"/>
    </source>
</evidence>
<dbReference type="InterPro" id="IPR016161">
    <property type="entry name" value="Ald_DH/histidinol_DH"/>
</dbReference>
<dbReference type="AlphaFoldDB" id="A0A1X6Z289"/>
<dbReference type="EMBL" id="FWFP01000004">
    <property type="protein sequence ID" value="SLN38350.1"/>
    <property type="molecule type" value="Genomic_DNA"/>
</dbReference>
<keyword evidence="4" id="KW-1185">Reference proteome</keyword>
<feature type="domain" description="Aldehyde dehydrogenase" evidence="2">
    <location>
        <begin position="7"/>
        <end position="88"/>
    </location>
</feature>
<evidence type="ECO:0000259" key="2">
    <source>
        <dbReference type="Pfam" id="PF00171"/>
    </source>
</evidence>
<dbReference type="InterPro" id="IPR015590">
    <property type="entry name" value="Aldehyde_DH_dom"/>
</dbReference>
<protein>
    <submittedName>
        <fullName evidence="3">Succinic semialdehyde dehydrogenase</fullName>
    </submittedName>
</protein>
<organism evidence="3 4">
    <name type="scientific">Ruegeria meonggei</name>
    <dbReference type="NCBI Taxonomy" id="1446476"/>
    <lineage>
        <taxon>Bacteria</taxon>
        <taxon>Pseudomonadati</taxon>
        <taxon>Pseudomonadota</taxon>
        <taxon>Alphaproteobacteria</taxon>
        <taxon>Rhodobacterales</taxon>
        <taxon>Roseobacteraceae</taxon>
        <taxon>Ruegeria</taxon>
    </lineage>
</organism>
<dbReference type="Gene3D" id="3.40.605.10">
    <property type="entry name" value="Aldehyde Dehydrogenase, Chain A, domain 1"/>
    <property type="match status" value="1"/>
</dbReference>
<evidence type="ECO:0000313" key="3">
    <source>
        <dbReference type="EMBL" id="SLN38350.1"/>
    </source>
</evidence>
<dbReference type="GO" id="GO:0016491">
    <property type="term" value="F:oxidoreductase activity"/>
    <property type="evidence" value="ECO:0007669"/>
    <property type="project" value="UniProtKB-KW"/>
</dbReference>
<gene>
    <name evidence="3" type="ORF">RUM8411_01690</name>
</gene>
<reference evidence="4" key="1">
    <citation type="submission" date="2017-03" db="EMBL/GenBank/DDBJ databases">
        <authorList>
            <person name="Rodrigo-Torres L."/>
            <person name="Arahal R.D."/>
            <person name="Lucena T."/>
        </authorList>
    </citation>
    <scope>NUCLEOTIDE SEQUENCE [LARGE SCALE GENOMIC DNA]</scope>
    <source>
        <strain evidence="4">CECT 8411</strain>
    </source>
</reference>
<dbReference type="SUPFAM" id="SSF53720">
    <property type="entry name" value="ALDH-like"/>
    <property type="match status" value="1"/>
</dbReference>